<feature type="domain" description="Peptidase metallopeptidase" evidence="2">
    <location>
        <begin position="73"/>
        <end position="222"/>
    </location>
</feature>
<dbReference type="GO" id="GO:0008270">
    <property type="term" value="F:zinc ion binding"/>
    <property type="evidence" value="ECO:0007669"/>
    <property type="project" value="InterPro"/>
</dbReference>
<dbReference type="InterPro" id="IPR006026">
    <property type="entry name" value="Peptidase_Metallo"/>
</dbReference>
<feature type="compositionally biased region" description="Pro residues" evidence="1">
    <location>
        <begin position="311"/>
        <end position="321"/>
    </location>
</feature>
<dbReference type="SUPFAM" id="SSF55486">
    <property type="entry name" value="Metalloproteases ('zincins'), catalytic domain"/>
    <property type="match status" value="1"/>
</dbReference>
<evidence type="ECO:0000256" key="1">
    <source>
        <dbReference type="SAM" id="MobiDB-lite"/>
    </source>
</evidence>
<feature type="region of interest" description="Disordered" evidence="1">
    <location>
        <begin position="279"/>
        <end position="360"/>
    </location>
</feature>
<dbReference type="Proteomes" id="UP001174997">
    <property type="component" value="Unassembled WGS sequence"/>
</dbReference>
<comment type="caution">
    <text evidence="3">The sequence shown here is derived from an EMBL/GenBank/DDBJ whole genome shotgun (WGS) entry which is preliminary data.</text>
</comment>
<dbReference type="InterPro" id="IPR001506">
    <property type="entry name" value="Peptidase_M12A"/>
</dbReference>
<reference evidence="3" key="1">
    <citation type="submission" date="2023-06" db="EMBL/GenBank/DDBJ databases">
        <title>Genome-scale phylogeny and comparative genomics of the fungal order Sordariales.</title>
        <authorList>
            <consortium name="Lawrence Berkeley National Laboratory"/>
            <person name="Hensen N."/>
            <person name="Bonometti L."/>
            <person name="Westerberg I."/>
            <person name="Brannstrom I.O."/>
            <person name="Guillou S."/>
            <person name="Cros-Aarteil S."/>
            <person name="Calhoun S."/>
            <person name="Haridas S."/>
            <person name="Kuo A."/>
            <person name="Mondo S."/>
            <person name="Pangilinan J."/>
            <person name="Riley R."/>
            <person name="Labutti K."/>
            <person name="Andreopoulos B."/>
            <person name="Lipzen A."/>
            <person name="Chen C."/>
            <person name="Yanf M."/>
            <person name="Daum C."/>
            <person name="Ng V."/>
            <person name="Clum A."/>
            <person name="Steindorff A."/>
            <person name="Ohm R."/>
            <person name="Martin F."/>
            <person name="Silar P."/>
            <person name="Natvig D."/>
            <person name="Lalanne C."/>
            <person name="Gautier V."/>
            <person name="Ament-Velasquez S.L."/>
            <person name="Kruys A."/>
            <person name="Hutchinson M.I."/>
            <person name="Powell A.J."/>
            <person name="Barry K."/>
            <person name="Miller A.N."/>
            <person name="Grigoriev I.V."/>
            <person name="Debuchy R."/>
            <person name="Gladieux P."/>
            <person name="Thoren M.H."/>
            <person name="Johannesson H."/>
        </authorList>
    </citation>
    <scope>NUCLEOTIDE SEQUENCE</scope>
    <source>
        <strain evidence="3">CBS 307.81</strain>
    </source>
</reference>
<keyword evidence="4" id="KW-1185">Reference proteome</keyword>
<organism evidence="3 4">
    <name type="scientific">Cercophora samala</name>
    <dbReference type="NCBI Taxonomy" id="330535"/>
    <lineage>
        <taxon>Eukaryota</taxon>
        <taxon>Fungi</taxon>
        <taxon>Dikarya</taxon>
        <taxon>Ascomycota</taxon>
        <taxon>Pezizomycotina</taxon>
        <taxon>Sordariomycetes</taxon>
        <taxon>Sordariomycetidae</taxon>
        <taxon>Sordariales</taxon>
        <taxon>Lasiosphaeriaceae</taxon>
        <taxon>Cercophora</taxon>
    </lineage>
</organism>
<proteinExistence type="predicted"/>
<evidence type="ECO:0000313" key="4">
    <source>
        <dbReference type="Proteomes" id="UP001174997"/>
    </source>
</evidence>
<dbReference type="PANTHER" id="PTHR10127">
    <property type="entry name" value="DISCOIDIN, CUB, EGF, LAMININ , AND ZINC METALLOPROTEASE DOMAIN CONTAINING"/>
    <property type="match status" value="1"/>
</dbReference>
<dbReference type="PANTHER" id="PTHR10127:SF850">
    <property type="entry name" value="METALLOENDOPEPTIDASE"/>
    <property type="match status" value="1"/>
</dbReference>
<protein>
    <recommendedName>
        <fullName evidence="2">Peptidase metallopeptidase domain-containing protein</fullName>
    </recommendedName>
</protein>
<dbReference type="EMBL" id="JAULSY010000004">
    <property type="protein sequence ID" value="KAK0673796.1"/>
    <property type="molecule type" value="Genomic_DNA"/>
</dbReference>
<evidence type="ECO:0000259" key="2">
    <source>
        <dbReference type="SMART" id="SM00235"/>
    </source>
</evidence>
<name>A0AA39ZMA4_9PEZI</name>
<dbReference type="GO" id="GO:0004222">
    <property type="term" value="F:metalloendopeptidase activity"/>
    <property type="evidence" value="ECO:0007669"/>
    <property type="project" value="InterPro"/>
</dbReference>
<dbReference type="Gene3D" id="3.40.390.10">
    <property type="entry name" value="Collagenase (Catalytic Domain)"/>
    <property type="match status" value="1"/>
</dbReference>
<accession>A0AA39ZMA4</accession>
<sequence>MTKLGLWNRSKRRLGSCVDRVKLRIAAALIRSTNDSDFSDDDYDSDEYDDDDDYGTIFSRRMPPAPVDGAARNNLLWPSDKRQLKVRFLNGTTQEKDYVKQLVNQHYNSLPLRIKFFFFTDGASGDSDIRVQFNENKSCSYLARDAENYPNKPTLWINRSLTIKSQEERGRRLQRIVLHEFGHALGMEHEHGHPDCRADWNWRVLQAKTGWTAERVQLNYGKHQSPRTRLAPYDKKSIMHYSVEPGDTHNKMQPVAQSWVLSDGDKRFLMALYPLPIASSSSSSSKPTTARPKPAVVTPARKPEVVVAPTPKKPTPKPKPVVAPTRQPQVSPTPSKPAAVTTTSKPIQKPAPTASTSLVTVPTSNVTNNHRQVTGTTGTGTRTTVGTASTAVTSYTRVSNNSVVSYHRQGGGAAASSSSASVVVVSSSSGQNSSSSIVVNCHGPGASVRVVTSDCNMQVSSGHQAGWQPAPVGNSGHVQSCCCCCCSGGNGFYYGGGMVTVPVAPVVVPVMTVVPVVPVVPMVYSGVCYYPGY</sequence>
<dbReference type="SMART" id="SM00235">
    <property type="entry name" value="ZnMc"/>
    <property type="match status" value="1"/>
</dbReference>
<dbReference type="AlphaFoldDB" id="A0AA39ZMA4"/>
<dbReference type="InterPro" id="IPR024079">
    <property type="entry name" value="MetalloPept_cat_dom_sf"/>
</dbReference>
<gene>
    <name evidence="3" type="ORF">QBC41DRAFT_310582</name>
</gene>
<dbReference type="GO" id="GO:0006508">
    <property type="term" value="P:proteolysis"/>
    <property type="evidence" value="ECO:0007669"/>
    <property type="project" value="InterPro"/>
</dbReference>
<dbReference type="Pfam" id="PF01400">
    <property type="entry name" value="Astacin"/>
    <property type="match status" value="1"/>
</dbReference>
<evidence type="ECO:0000313" key="3">
    <source>
        <dbReference type="EMBL" id="KAK0673796.1"/>
    </source>
</evidence>